<accession>A0A9W7IZ16</accession>
<reference evidence="1" key="1">
    <citation type="submission" date="2023-05" db="EMBL/GenBank/DDBJ databases">
        <title>Genome and transcriptome analyses reveal genes involved in the formation of fine ridges on petal epidermal cells in Hibiscus trionum.</title>
        <authorList>
            <person name="Koshimizu S."/>
            <person name="Masuda S."/>
            <person name="Ishii T."/>
            <person name="Shirasu K."/>
            <person name="Hoshino A."/>
            <person name="Arita M."/>
        </authorList>
    </citation>
    <scope>NUCLEOTIDE SEQUENCE</scope>
    <source>
        <strain evidence="1">Hamamatsu line</strain>
    </source>
</reference>
<evidence type="ECO:0000313" key="2">
    <source>
        <dbReference type="Proteomes" id="UP001165190"/>
    </source>
</evidence>
<proteinExistence type="predicted"/>
<dbReference type="CDD" id="cd09272">
    <property type="entry name" value="RNase_HI_RT_Ty1"/>
    <property type="match status" value="1"/>
</dbReference>
<dbReference type="AlphaFoldDB" id="A0A9W7IZ16"/>
<dbReference type="EMBL" id="BSYR01000042">
    <property type="protein sequence ID" value="GMJ04957.1"/>
    <property type="molecule type" value="Genomic_DNA"/>
</dbReference>
<comment type="caution">
    <text evidence="1">The sequence shown here is derived from an EMBL/GenBank/DDBJ whole genome shotgun (WGS) entry which is preliminary data.</text>
</comment>
<keyword evidence="1" id="KW-0418">Kinase</keyword>
<dbReference type="PANTHER" id="PTHR11439:SF511">
    <property type="match status" value="1"/>
</dbReference>
<organism evidence="1 2">
    <name type="scientific">Hibiscus trionum</name>
    <name type="common">Flower of an hour</name>
    <dbReference type="NCBI Taxonomy" id="183268"/>
    <lineage>
        <taxon>Eukaryota</taxon>
        <taxon>Viridiplantae</taxon>
        <taxon>Streptophyta</taxon>
        <taxon>Embryophyta</taxon>
        <taxon>Tracheophyta</taxon>
        <taxon>Spermatophyta</taxon>
        <taxon>Magnoliopsida</taxon>
        <taxon>eudicotyledons</taxon>
        <taxon>Gunneridae</taxon>
        <taxon>Pentapetalae</taxon>
        <taxon>rosids</taxon>
        <taxon>malvids</taxon>
        <taxon>Malvales</taxon>
        <taxon>Malvaceae</taxon>
        <taxon>Malvoideae</taxon>
        <taxon>Hibiscus</taxon>
    </lineage>
</organism>
<dbReference type="Proteomes" id="UP001165190">
    <property type="component" value="Unassembled WGS sequence"/>
</dbReference>
<dbReference type="OrthoDB" id="998494at2759"/>
<keyword evidence="2" id="KW-1185">Reference proteome</keyword>
<sequence length="108" mass="12191">MATTVAELVWLKGLIEELGVKHDAPATLFCDSQATLQIAANPVFHERTKHIKIDCHFVREKIHKGIVQTFHISSNEQQTDIFTKSLGVAQHNYLISKLGMKDIYHPPT</sequence>
<dbReference type="PANTHER" id="PTHR11439">
    <property type="entry name" value="GAG-POL-RELATED RETROTRANSPOSON"/>
    <property type="match status" value="1"/>
</dbReference>
<evidence type="ECO:0000313" key="1">
    <source>
        <dbReference type="EMBL" id="GMJ04957.1"/>
    </source>
</evidence>
<protein>
    <submittedName>
        <fullName evidence="1">Cysteine-rich RLK (RECEPTOR-like protein kinase) 8</fullName>
    </submittedName>
</protein>
<dbReference type="GO" id="GO:0016301">
    <property type="term" value="F:kinase activity"/>
    <property type="evidence" value="ECO:0007669"/>
    <property type="project" value="UniProtKB-KW"/>
</dbReference>
<gene>
    <name evidence="1" type="ORF">HRI_004164900</name>
</gene>
<keyword evidence="1" id="KW-0808">Transferase</keyword>
<name>A0A9W7IZ16_HIBTR</name>